<reference evidence="1 2" key="1">
    <citation type="submission" date="2023-08" db="EMBL/GenBank/DDBJ databases">
        <authorList>
            <person name="Joshi A."/>
            <person name="Thite S."/>
        </authorList>
    </citation>
    <scope>NUCLEOTIDE SEQUENCE [LARGE SCALE GENOMIC DNA]</scope>
    <source>
        <strain evidence="1 2">1E1</strain>
    </source>
</reference>
<dbReference type="PANTHER" id="PTHR35868">
    <property type="entry name" value="DUF2804 DOMAIN-CONTAINING PROTEIN-RELATED"/>
    <property type="match status" value="1"/>
</dbReference>
<protein>
    <submittedName>
        <fullName evidence="1">DUF2804 domain-containing protein</fullName>
    </submittedName>
</protein>
<comment type="caution">
    <text evidence="1">The sequence shown here is derived from an EMBL/GenBank/DDBJ whole genome shotgun (WGS) entry which is preliminary data.</text>
</comment>
<dbReference type="EMBL" id="JAUZVY010000002">
    <property type="protein sequence ID" value="MDP4528555.1"/>
    <property type="molecule type" value="Genomic_DNA"/>
</dbReference>
<evidence type="ECO:0000313" key="2">
    <source>
        <dbReference type="Proteomes" id="UP001236258"/>
    </source>
</evidence>
<organism evidence="1 2">
    <name type="scientific">Alkalimonas delamerensis</name>
    <dbReference type="NCBI Taxonomy" id="265981"/>
    <lineage>
        <taxon>Bacteria</taxon>
        <taxon>Pseudomonadati</taxon>
        <taxon>Pseudomonadota</taxon>
        <taxon>Gammaproteobacteria</taxon>
        <taxon>Alkalimonas</taxon>
    </lineage>
</organism>
<sequence>MARKTQLINTNGQPEFGYFPDGVETINYLDYDLRSAMDKRLGAFAKRFKFNQFQFIGFSSQSLLIGVAIVDLKWVSNAFVYCYDIQTRQFEEFSFLQPLARNTRIETQPGRGKALFRKGANYLSIDASSQPGRRLVEVKLKQLQFTASIDESTGYQPLSVCSRAGYQGWVFTQKATALPCNGQLKWQNRRYDLQALNTLACVDWTAGYMRRETFWNWGSLSCFLPDGRRLGFNLAAGVNETGFSENALWLDGRLIKIAMVDFQFDRYQPGTPWTMISSDGIIRLQFEPQGLRQEKINLGLLASNFSQHFGRYSGRIQLADEGIQLDGVWGFSEDHYAKW</sequence>
<gene>
    <name evidence="1" type="ORF">Q3O59_05860</name>
</gene>
<proteinExistence type="predicted"/>
<name>A0ABT9GNK6_9GAMM</name>
<keyword evidence="2" id="KW-1185">Reference proteome</keyword>
<dbReference type="InterPro" id="IPR021243">
    <property type="entry name" value="DUF2804"/>
</dbReference>
<evidence type="ECO:0000313" key="1">
    <source>
        <dbReference type="EMBL" id="MDP4528555.1"/>
    </source>
</evidence>
<dbReference type="Pfam" id="PF10974">
    <property type="entry name" value="DUF2804"/>
    <property type="match status" value="1"/>
</dbReference>
<dbReference type="RefSeq" id="WP_305944684.1">
    <property type="nucleotide sequence ID" value="NZ_JAUZVY010000002.1"/>
</dbReference>
<dbReference type="Proteomes" id="UP001236258">
    <property type="component" value="Unassembled WGS sequence"/>
</dbReference>
<dbReference type="PANTHER" id="PTHR35868:SF4">
    <property type="entry name" value="DUF2804 DOMAIN-CONTAINING PROTEIN"/>
    <property type="match status" value="1"/>
</dbReference>
<accession>A0ABT9GNK6</accession>